<dbReference type="CDD" id="cd04924">
    <property type="entry name" value="ACT_AK-Arch_2"/>
    <property type="match status" value="1"/>
</dbReference>
<dbReference type="EMBL" id="RCOR01000022">
    <property type="protein sequence ID" value="RSN69070.1"/>
    <property type="molecule type" value="Genomic_DNA"/>
</dbReference>
<dbReference type="InterPro" id="IPR001048">
    <property type="entry name" value="Asp/Glu/Uridylate_kinase"/>
</dbReference>
<feature type="domain" description="ACT" evidence="9">
    <location>
        <begin position="388"/>
        <end position="453"/>
    </location>
</feature>
<dbReference type="GO" id="GO:0005524">
    <property type="term" value="F:ATP binding"/>
    <property type="evidence" value="ECO:0007669"/>
    <property type="project" value="UniProtKB-KW"/>
</dbReference>
<dbReference type="InterPro" id="IPR001341">
    <property type="entry name" value="Asp_kinase"/>
</dbReference>
<comment type="pathway">
    <text evidence="8">Amino-acid biosynthesis; L-threonine biosynthesis; L-threonine from L-aspartate: step 1/5.</text>
</comment>
<proteinExistence type="inferred from homology"/>
<dbReference type="GO" id="GO:0009089">
    <property type="term" value="P:lysine biosynthetic process via diaminopimelate"/>
    <property type="evidence" value="ECO:0007669"/>
    <property type="project" value="UniProtKB-UniPathway"/>
</dbReference>
<evidence type="ECO:0000313" key="11">
    <source>
        <dbReference type="Proteomes" id="UP000278149"/>
    </source>
</evidence>
<dbReference type="InterPro" id="IPR042199">
    <property type="entry name" value="AsparK_Bifunc_asparK/hSer_DH"/>
</dbReference>
<evidence type="ECO:0000256" key="6">
    <source>
        <dbReference type="ARBA" id="ARBA00047872"/>
    </source>
</evidence>
<dbReference type="Gene3D" id="3.40.1160.10">
    <property type="entry name" value="Acetylglutamate kinase-like"/>
    <property type="match status" value="1"/>
</dbReference>
<dbReference type="UniPathway" id="UPA00050">
    <property type="reaction ID" value="UER00461"/>
</dbReference>
<evidence type="ECO:0000259" key="9">
    <source>
        <dbReference type="PROSITE" id="PS51671"/>
    </source>
</evidence>
<dbReference type="Pfam" id="PF00696">
    <property type="entry name" value="AA_kinase"/>
    <property type="match status" value="1"/>
</dbReference>
<dbReference type="PANTHER" id="PTHR21499:SF59">
    <property type="entry name" value="ASPARTOKINASE"/>
    <property type="match status" value="1"/>
</dbReference>
<dbReference type="UniPathway" id="UPA00034">
    <property type="reaction ID" value="UER00015"/>
</dbReference>
<organism evidence="10 11">
    <name type="scientific">Candidatus Korarchaeum cryptofilum</name>
    <dbReference type="NCBI Taxonomy" id="498846"/>
    <lineage>
        <taxon>Archaea</taxon>
        <taxon>Thermoproteota</taxon>
        <taxon>Candidatus Korarchaeia</taxon>
        <taxon>Candidatus Korarchaeales</taxon>
        <taxon>Candidatus Korarchaeaceae</taxon>
        <taxon>Candidatus Korarchaeum</taxon>
    </lineage>
</organism>
<dbReference type="UniPathway" id="UPA00051">
    <property type="reaction ID" value="UER00462"/>
</dbReference>
<comment type="pathway">
    <text evidence="8">Amino-acid biosynthesis; L-lysine biosynthesis via DAP pathway; (S)-tetrahydrodipicolinate from L-aspartate: step 1/4.</text>
</comment>
<comment type="caution">
    <text evidence="10">The sequence shown here is derived from an EMBL/GenBank/DDBJ whole genome shotgun (WGS) entry which is preliminary data.</text>
</comment>
<keyword evidence="3" id="KW-0547">Nucleotide-binding</keyword>
<dbReference type="PANTHER" id="PTHR21499">
    <property type="entry name" value="ASPARTATE KINASE"/>
    <property type="match status" value="1"/>
</dbReference>
<evidence type="ECO:0000256" key="3">
    <source>
        <dbReference type="ARBA" id="ARBA00022741"/>
    </source>
</evidence>
<dbReference type="Pfam" id="PF22468">
    <property type="entry name" value="ACT_9"/>
    <property type="match status" value="2"/>
</dbReference>
<keyword evidence="4 7" id="KW-0418">Kinase</keyword>
<dbReference type="GO" id="GO:0009088">
    <property type="term" value="P:threonine biosynthetic process"/>
    <property type="evidence" value="ECO:0007669"/>
    <property type="project" value="UniProtKB-UniPathway"/>
</dbReference>
<evidence type="ECO:0000256" key="1">
    <source>
        <dbReference type="ARBA" id="ARBA00010122"/>
    </source>
</evidence>
<evidence type="ECO:0000256" key="5">
    <source>
        <dbReference type="ARBA" id="ARBA00022840"/>
    </source>
</evidence>
<keyword evidence="2 7" id="KW-0808">Transferase</keyword>
<reference evidence="10 11" key="1">
    <citation type="submission" date="2018-10" db="EMBL/GenBank/DDBJ databases">
        <title>Co-occurring genomic capacity for anaerobic methane metabolism and dissimilatory sulfite reduction discovered in the Korarchaeota.</title>
        <authorList>
            <person name="Mckay L.J."/>
            <person name="Dlakic M."/>
            <person name="Fields M.W."/>
            <person name="Delmont T.O."/>
            <person name="Eren A.M."/>
            <person name="Jay Z.J."/>
            <person name="Klingelsmith K.B."/>
            <person name="Rusch D.B."/>
            <person name="Inskeep W.P."/>
        </authorList>
    </citation>
    <scope>NUCLEOTIDE SEQUENCE [LARGE SCALE GENOMIC DNA]</scope>
    <source>
        <strain evidence="10 11">WS</strain>
    </source>
</reference>
<evidence type="ECO:0000256" key="2">
    <source>
        <dbReference type="ARBA" id="ARBA00022679"/>
    </source>
</evidence>
<gene>
    <name evidence="10" type="ORF">D9Q81_04560</name>
</gene>
<dbReference type="PIRSF" id="PIRSF000726">
    <property type="entry name" value="Asp_kin"/>
    <property type="match status" value="1"/>
</dbReference>
<evidence type="ECO:0000256" key="4">
    <source>
        <dbReference type="ARBA" id="ARBA00022777"/>
    </source>
</evidence>
<protein>
    <recommendedName>
        <fullName evidence="7">Aspartokinase</fullName>
        <ecNumber evidence="7">2.7.2.4</ecNumber>
    </recommendedName>
</protein>
<dbReference type="SUPFAM" id="SSF53633">
    <property type="entry name" value="Carbamate kinase-like"/>
    <property type="match status" value="1"/>
</dbReference>
<dbReference type="GO" id="GO:0009090">
    <property type="term" value="P:homoserine biosynthetic process"/>
    <property type="evidence" value="ECO:0007669"/>
    <property type="project" value="TreeGrafter"/>
</dbReference>
<dbReference type="NCBIfam" id="TIGR00657">
    <property type="entry name" value="asp_kinases"/>
    <property type="match status" value="1"/>
</dbReference>
<dbReference type="Gene3D" id="3.30.2130.10">
    <property type="entry name" value="VC0802-like"/>
    <property type="match status" value="1"/>
</dbReference>
<sequence length="453" mass="49214">MLVMKFGGSILEGSRDFMEISDYIMGQSERKVVVISAIKGVTDSLLKLHNLAASGDEVNTNKVLSDLEEMHLRVCEELGIRCDDVRKDLDKLERIVRGMLYLGESTPRIRDLIASFGENLSGKILAGLLREKGVNSRFLTGGEAGIVTDECYGNANPLIKATRIYLRARLLPLLEDTVPVVAGFSGVTMLGKVTTLGRGGSDLTAVLVGSSLSAREVCLWTDVDGLMTADPRVVRDARVLKNVSYPEAIEMAHFGAKRMNPRFLEPAMPTKTPIRIRNFRNRECEGTLISERPSGSVVRAIGMKKGVSILTVRGARMVGRPGIAHMFFRVLGESHINVGMISQSISESDISVLLDSRAAERARGLVEARLGTLFREVLIERDCAAVAAIGSGMRGIPGVAARVFRAVAERGINVKMIAQGSSELSISFVVNGSDGEEAVRALHEEFELSKIED</sequence>
<evidence type="ECO:0000256" key="7">
    <source>
        <dbReference type="RuleBase" id="RU003448"/>
    </source>
</evidence>
<name>A0A3R9WYI4_9CREN</name>
<dbReference type="Gene3D" id="1.20.120.1320">
    <property type="entry name" value="Aspartokinase, catalytic domain"/>
    <property type="match status" value="1"/>
</dbReference>
<feature type="domain" description="ACT" evidence="9">
    <location>
        <begin position="312"/>
        <end position="384"/>
    </location>
</feature>
<keyword evidence="8" id="KW-0028">Amino-acid biosynthesis</keyword>
<comment type="pathway">
    <text evidence="8">Amino-acid biosynthesis; L-methionine biosynthesis via de novo pathway; L-homoserine from L-aspartate: step 1/3.</text>
</comment>
<comment type="similarity">
    <text evidence="1 7">Belongs to the aspartokinase family.</text>
</comment>
<dbReference type="SUPFAM" id="SSF55021">
    <property type="entry name" value="ACT-like"/>
    <property type="match status" value="2"/>
</dbReference>
<evidence type="ECO:0000313" key="10">
    <source>
        <dbReference type="EMBL" id="RSN69070.1"/>
    </source>
</evidence>
<dbReference type="GO" id="GO:0004072">
    <property type="term" value="F:aspartate kinase activity"/>
    <property type="evidence" value="ECO:0007669"/>
    <property type="project" value="UniProtKB-EC"/>
</dbReference>
<dbReference type="GO" id="GO:0005829">
    <property type="term" value="C:cytosol"/>
    <property type="evidence" value="ECO:0007669"/>
    <property type="project" value="TreeGrafter"/>
</dbReference>
<dbReference type="InterPro" id="IPR054352">
    <property type="entry name" value="ACT_Aspartokinase"/>
</dbReference>
<dbReference type="Proteomes" id="UP000278149">
    <property type="component" value="Unassembled WGS sequence"/>
</dbReference>
<dbReference type="InterPro" id="IPR005260">
    <property type="entry name" value="Asp_kin_monofn"/>
</dbReference>
<accession>A0A3R9WYI4</accession>
<evidence type="ECO:0000256" key="8">
    <source>
        <dbReference type="RuleBase" id="RU004249"/>
    </source>
</evidence>
<dbReference type="FunFam" id="3.30.2130.10:FF:000001">
    <property type="entry name" value="Bifunctional aspartokinase/homoserine dehydrogenase"/>
    <property type="match status" value="1"/>
</dbReference>
<dbReference type="InterPro" id="IPR002912">
    <property type="entry name" value="ACT_dom"/>
</dbReference>
<dbReference type="PROSITE" id="PS51671">
    <property type="entry name" value="ACT"/>
    <property type="match status" value="2"/>
</dbReference>
<dbReference type="InterPro" id="IPR036393">
    <property type="entry name" value="AceGlu_kinase-like_sf"/>
</dbReference>
<dbReference type="EC" id="2.7.2.4" evidence="7"/>
<comment type="catalytic activity">
    <reaction evidence="6 7">
        <text>L-aspartate + ATP = 4-phospho-L-aspartate + ADP</text>
        <dbReference type="Rhea" id="RHEA:23776"/>
        <dbReference type="ChEBI" id="CHEBI:29991"/>
        <dbReference type="ChEBI" id="CHEBI:30616"/>
        <dbReference type="ChEBI" id="CHEBI:57535"/>
        <dbReference type="ChEBI" id="CHEBI:456216"/>
        <dbReference type="EC" id="2.7.2.4"/>
    </reaction>
</comment>
<dbReference type="AlphaFoldDB" id="A0A3R9WYI4"/>
<dbReference type="InterPro" id="IPR045865">
    <property type="entry name" value="ACT-like_dom_sf"/>
</dbReference>
<keyword evidence="5" id="KW-0067">ATP-binding</keyword>
<dbReference type="FunFam" id="1.20.120.1320:FF:000001">
    <property type="entry name" value="Aspartokinase"/>
    <property type="match status" value="1"/>
</dbReference>